<dbReference type="Proteomes" id="UP000008315">
    <property type="component" value="Chromosome"/>
</dbReference>
<dbReference type="NCBIfam" id="NF008655">
    <property type="entry name" value="PRK11653.1"/>
    <property type="match status" value="1"/>
</dbReference>
<evidence type="ECO:0000256" key="1">
    <source>
        <dbReference type="SAM" id="MobiDB-lite"/>
    </source>
</evidence>
<dbReference type="EMBL" id="FO082060">
    <property type="protein sequence ID" value="CCE22320.1"/>
    <property type="molecule type" value="Genomic_DNA"/>
</dbReference>
<proteinExistence type="predicted"/>
<keyword evidence="3" id="KW-1185">Reference proteome</keyword>
<dbReference type="HOGENOM" id="CLU_095624_0_0_6"/>
<feature type="compositionally biased region" description="Low complexity" evidence="1">
    <location>
        <begin position="192"/>
        <end position="211"/>
    </location>
</feature>
<reference evidence="3" key="1">
    <citation type="journal article" date="2012" name="J. Bacteriol.">
        <title>Genome sequence of the haloalkaliphilic methanotrophic bacterium Methylomicrobium alcaliphilum 20Z.</title>
        <authorList>
            <person name="Vuilleumier S."/>
            <person name="Khmelenina V.N."/>
            <person name="Bringel F."/>
            <person name="Reshetnikov A.S."/>
            <person name="Lajus A."/>
            <person name="Mangenot S."/>
            <person name="Rouy Z."/>
            <person name="Op den Camp H.J."/>
            <person name="Jetten M.S."/>
            <person name="Dispirito A.A."/>
            <person name="Dunfield P."/>
            <person name="Klotz M.G."/>
            <person name="Semrau J.D."/>
            <person name="Stein L.Y."/>
            <person name="Barbe V."/>
            <person name="Medigue C."/>
            <person name="Trotsenko Y.A."/>
            <person name="Kalyuzhnaya M.G."/>
        </authorList>
    </citation>
    <scope>NUCLEOTIDE SEQUENCE [LARGE SCALE GENOMIC DNA]</scope>
    <source>
        <strain evidence="3">DSM 19304 / NCIMB 14124 / VKM B-2133 / 20Z</strain>
    </source>
</reference>
<dbReference type="Pfam" id="PF06693">
    <property type="entry name" value="DUF1190"/>
    <property type="match status" value="1"/>
</dbReference>
<dbReference type="RefSeq" id="WP_014147126.1">
    <property type="nucleotide sequence ID" value="NC_016112.1"/>
</dbReference>
<gene>
    <name evidence="2" type="ordered locus">MEALZ_0625</name>
</gene>
<dbReference type="AlphaFoldDB" id="G4T0P0"/>
<dbReference type="InterPro" id="IPR009576">
    <property type="entry name" value="Biofilm_formation_YgiB"/>
</dbReference>
<sequence>MKRTKSINLDRMKKNGPRFWLKPVALAVAGVMLNACSDEERDARVYTSLDVCKSENPQYAADCEAAYRKAQEEAAKTAPKYASRQDCESEFGLNRCTTYPHASGQNWFMPAMAGFMFARALDFNRGYQSQPVFTSYRRSSPFYNNWVTADGRSYGSNRSTNVTVGSDAFQSKPPVTRTISRGGFGSTVAAKSSWSGSSSTRSSSRSSGWGG</sequence>
<protein>
    <submittedName>
        <fullName evidence="2">Uncharacterized protein</fullName>
    </submittedName>
</protein>
<name>G4T0P0_META2</name>
<organism evidence="2 3">
    <name type="scientific">Methylotuvimicrobium alcaliphilum (strain DSM 19304 / NCIMB 14124 / VKM B-2133 / 20Z)</name>
    <name type="common">Methylomicrobium alcaliphilum</name>
    <dbReference type="NCBI Taxonomy" id="1091494"/>
    <lineage>
        <taxon>Bacteria</taxon>
        <taxon>Pseudomonadati</taxon>
        <taxon>Pseudomonadota</taxon>
        <taxon>Gammaproteobacteria</taxon>
        <taxon>Methylococcales</taxon>
        <taxon>Methylococcaceae</taxon>
        <taxon>Methylotuvimicrobium</taxon>
    </lineage>
</organism>
<dbReference type="KEGG" id="mah:MEALZ_0625"/>
<accession>G4T0P0</accession>
<dbReference type="PATRIC" id="fig|271065.3.peg.637"/>
<dbReference type="STRING" id="1091494.MEALZ_0625"/>
<evidence type="ECO:0000313" key="2">
    <source>
        <dbReference type="EMBL" id="CCE22320.1"/>
    </source>
</evidence>
<evidence type="ECO:0000313" key="3">
    <source>
        <dbReference type="Proteomes" id="UP000008315"/>
    </source>
</evidence>
<feature type="region of interest" description="Disordered" evidence="1">
    <location>
        <begin position="180"/>
        <end position="211"/>
    </location>
</feature>